<proteinExistence type="inferred from homology"/>
<keyword evidence="7" id="KW-0449">Lipoprotein</keyword>
<keyword evidence="6" id="KW-0564">Palmitate</keyword>
<keyword evidence="11" id="KW-1185">Reference proteome</keyword>
<dbReference type="Proteomes" id="UP000737402">
    <property type="component" value="Unassembled WGS sequence"/>
</dbReference>
<feature type="domain" description="Spore germination GerAC-like C-terminal" evidence="8">
    <location>
        <begin position="216"/>
        <end position="378"/>
    </location>
</feature>
<evidence type="ECO:0000256" key="1">
    <source>
        <dbReference type="ARBA" id="ARBA00004635"/>
    </source>
</evidence>
<name>A0ABS2P078_9BACI</name>
<dbReference type="Pfam" id="PF25198">
    <property type="entry name" value="Spore_GerAC_N"/>
    <property type="match status" value="1"/>
</dbReference>
<comment type="caution">
    <text evidence="10">The sequence shown here is derived from an EMBL/GenBank/DDBJ whole genome shotgun (WGS) entry which is preliminary data.</text>
</comment>
<feature type="domain" description="Spore germination protein N-terminal" evidence="9">
    <location>
        <begin position="25"/>
        <end position="197"/>
    </location>
</feature>
<dbReference type="InterPro" id="IPR038501">
    <property type="entry name" value="Spore_GerAC_C_sf"/>
</dbReference>
<evidence type="ECO:0000256" key="6">
    <source>
        <dbReference type="ARBA" id="ARBA00023139"/>
    </source>
</evidence>
<keyword evidence="4" id="KW-0732">Signal</keyword>
<comment type="similarity">
    <text evidence="2">Belongs to the GerABKC lipoprotein family.</text>
</comment>
<dbReference type="Gene3D" id="3.30.300.210">
    <property type="entry name" value="Nutrient germinant receptor protein C, domain 3"/>
    <property type="match status" value="1"/>
</dbReference>
<dbReference type="EMBL" id="JAFBED010000004">
    <property type="protein sequence ID" value="MBM7620138.1"/>
    <property type="molecule type" value="Genomic_DNA"/>
</dbReference>
<evidence type="ECO:0000256" key="2">
    <source>
        <dbReference type="ARBA" id="ARBA00007886"/>
    </source>
</evidence>
<dbReference type="PANTHER" id="PTHR35789:SF1">
    <property type="entry name" value="SPORE GERMINATION PROTEIN B3"/>
    <property type="match status" value="1"/>
</dbReference>
<comment type="subcellular location">
    <subcellularLocation>
        <location evidence="1">Membrane</location>
        <topology evidence="1">Lipid-anchor</topology>
    </subcellularLocation>
</comment>
<dbReference type="RefSeq" id="WP_204415628.1">
    <property type="nucleotide sequence ID" value="NZ_JAFBED010000004.1"/>
</dbReference>
<evidence type="ECO:0000259" key="8">
    <source>
        <dbReference type="Pfam" id="PF05504"/>
    </source>
</evidence>
<evidence type="ECO:0000259" key="9">
    <source>
        <dbReference type="Pfam" id="PF25198"/>
    </source>
</evidence>
<dbReference type="PANTHER" id="PTHR35789">
    <property type="entry name" value="SPORE GERMINATION PROTEIN B3"/>
    <property type="match status" value="1"/>
</dbReference>
<evidence type="ECO:0000313" key="11">
    <source>
        <dbReference type="Proteomes" id="UP000737402"/>
    </source>
</evidence>
<dbReference type="InterPro" id="IPR008844">
    <property type="entry name" value="Spore_GerAC-like"/>
</dbReference>
<keyword evidence="3" id="KW-0309">Germination</keyword>
<dbReference type="Pfam" id="PF05504">
    <property type="entry name" value="Spore_GerAC"/>
    <property type="match status" value="1"/>
</dbReference>
<gene>
    <name evidence="10" type="ORF">JOC95_001991</name>
</gene>
<keyword evidence="5" id="KW-0472">Membrane</keyword>
<dbReference type="InterPro" id="IPR046953">
    <property type="entry name" value="Spore_GerAC-like_C"/>
</dbReference>
<reference evidence="10 11" key="1">
    <citation type="submission" date="2021-01" db="EMBL/GenBank/DDBJ databases">
        <title>Genomic Encyclopedia of Type Strains, Phase IV (KMG-IV): sequencing the most valuable type-strain genomes for metagenomic binning, comparative biology and taxonomic classification.</title>
        <authorList>
            <person name="Goeker M."/>
        </authorList>
    </citation>
    <scope>NUCLEOTIDE SEQUENCE [LARGE SCALE GENOMIC DNA]</scope>
    <source>
        <strain evidence="10 11">DSM 25879</strain>
    </source>
</reference>
<evidence type="ECO:0000256" key="3">
    <source>
        <dbReference type="ARBA" id="ARBA00022544"/>
    </source>
</evidence>
<evidence type="ECO:0000256" key="4">
    <source>
        <dbReference type="ARBA" id="ARBA00022729"/>
    </source>
</evidence>
<dbReference type="NCBIfam" id="TIGR02887">
    <property type="entry name" value="spore_ger_x_C"/>
    <property type="match status" value="1"/>
</dbReference>
<evidence type="ECO:0000256" key="7">
    <source>
        <dbReference type="ARBA" id="ARBA00023288"/>
    </source>
</evidence>
<organism evidence="10 11">
    <name type="scientific">Sutcliffiella tianshenii</name>
    <dbReference type="NCBI Taxonomy" id="1463404"/>
    <lineage>
        <taxon>Bacteria</taxon>
        <taxon>Bacillati</taxon>
        <taxon>Bacillota</taxon>
        <taxon>Bacilli</taxon>
        <taxon>Bacillales</taxon>
        <taxon>Bacillaceae</taxon>
        <taxon>Sutcliffiella</taxon>
    </lineage>
</organism>
<dbReference type="PROSITE" id="PS51257">
    <property type="entry name" value="PROKAR_LIPOPROTEIN"/>
    <property type="match status" value="1"/>
</dbReference>
<accession>A0ABS2P078</accession>
<evidence type="ECO:0000256" key="5">
    <source>
        <dbReference type="ARBA" id="ARBA00023136"/>
    </source>
</evidence>
<protein>
    <submittedName>
        <fullName evidence="10">Ger(X)C family germination protein</fullName>
    </submittedName>
</protein>
<evidence type="ECO:0000313" key="10">
    <source>
        <dbReference type="EMBL" id="MBM7620138.1"/>
    </source>
</evidence>
<sequence>MKFQKKFYKCTMVILLLLILVSCSDIKEIQKMSYVTAIGVDFKDDEYVGYIQLISFQSEAKNGGGKPSVWVSETKGETFDEALSEVYNTAQQKLIWAHVNTILVSDAALKEGFHHIFDVLTRYYELRLTTWIFGTNDPIKEVFSTTSFFDQTALETIIHQPIGTFEQNSSIRPLKLQQFARELFEPALTTYLPSVSINKHDWVNNLKADAKLEIDGAFFMKNKEYKGYYSLTDLKGLRWVSKETERAGIQIYDEKDIPDFNIVFEENDVEIEPLTEKSTGNTQFNVHLRIKGVMADRDENNITNLNEMEVHVRDAIKKEIRDLFNLGVETGTDFLRLEHILYRKKHKTWKNLASSSGSDFLKEDLLNDVKLDITLLHTGAIKNRTIKIEDME</sequence>
<dbReference type="InterPro" id="IPR057336">
    <property type="entry name" value="GerAC_N"/>
</dbReference>